<dbReference type="Pfam" id="PF08531">
    <property type="entry name" value="Bac_rhamnosid_N"/>
    <property type="match status" value="1"/>
</dbReference>
<feature type="domain" description="Alpha-L-rhamnosidase C-terminal" evidence="3">
    <location>
        <begin position="732"/>
        <end position="789"/>
    </location>
</feature>
<dbReference type="PANTHER" id="PTHR34987:SF2">
    <property type="entry name" value="B, PUTATIVE (AFU_ORTHOLOGUE AFUA_7G05040)-RELATED"/>
    <property type="match status" value="1"/>
</dbReference>
<dbReference type="InterPro" id="IPR008979">
    <property type="entry name" value="Galactose-bd-like_sf"/>
</dbReference>
<evidence type="ECO:0000313" key="5">
    <source>
        <dbReference type="Proteomes" id="UP001062165"/>
    </source>
</evidence>
<organism evidence="4 5">
    <name type="scientific">Reichenbachiella carrageenanivorans</name>
    <dbReference type="NCBI Taxonomy" id="2979869"/>
    <lineage>
        <taxon>Bacteria</taxon>
        <taxon>Pseudomonadati</taxon>
        <taxon>Bacteroidota</taxon>
        <taxon>Cytophagia</taxon>
        <taxon>Cytophagales</taxon>
        <taxon>Reichenbachiellaceae</taxon>
        <taxon>Reichenbachiella</taxon>
    </lineage>
</organism>
<dbReference type="InterPro" id="IPR035398">
    <property type="entry name" value="Bac_rhamnosid_C"/>
</dbReference>
<dbReference type="RefSeq" id="WP_263051628.1">
    <property type="nucleotide sequence ID" value="NZ_CP106735.1"/>
</dbReference>
<proteinExistence type="predicted"/>
<evidence type="ECO:0000259" key="1">
    <source>
        <dbReference type="Pfam" id="PF08531"/>
    </source>
</evidence>
<keyword evidence="5" id="KW-1185">Reference proteome</keyword>
<accession>A0ABY6D158</accession>
<feature type="domain" description="Bacterial alpha-L-rhamnosidase N-terminal" evidence="1">
    <location>
        <begin position="75"/>
        <end position="221"/>
    </location>
</feature>
<dbReference type="InterPro" id="IPR012341">
    <property type="entry name" value="6hp_glycosidase-like_sf"/>
</dbReference>
<evidence type="ECO:0000259" key="3">
    <source>
        <dbReference type="Pfam" id="PF17390"/>
    </source>
</evidence>
<dbReference type="Proteomes" id="UP001062165">
    <property type="component" value="Chromosome"/>
</dbReference>
<dbReference type="SUPFAM" id="SSF49785">
    <property type="entry name" value="Galactose-binding domain-like"/>
    <property type="match status" value="1"/>
</dbReference>
<dbReference type="Gene3D" id="2.60.120.260">
    <property type="entry name" value="Galactose-binding domain-like"/>
    <property type="match status" value="2"/>
</dbReference>
<dbReference type="Pfam" id="PF17390">
    <property type="entry name" value="Bac_rhamnosid_C"/>
    <property type="match status" value="1"/>
</dbReference>
<dbReference type="PANTHER" id="PTHR34987">
    <property type="entry name" value="C, PUTATIVE (AFU_ORTHOLOGUE AFUA_3G02880)-RELATED"/>
    <property type="match status" value="1"/>
</dbReference>
<dbReference type="Pfam" id="PF17389">
    <property type="entry name" value="Bac_rhamnosid6H"/>
    <property type="match status" value="1"/>
</dbReference>
<sequence length="808" mass="90825">MNTDFKKVLLLIGLSIWTVVLFAQESQVTINHQGKDFNMLKHAWNAQWITHPSASTMDYGVFNFRRTFDLKEAPKSFVVHLSADNRYKLYVNGTYVGRGPAIGDIAHWRYETHDLAPYLQAGTNTIAVEVINFGEFRHAKQQTFQTALILQGDTHNPVSIDTAKDSEWKVIKNNAYSTIPFVSDSVGGYYAAGPGDQVDGTLYPWGWKSPTYNDSQWQKPRLAMVEFAVGRGFLFGSTWYLVPRQIPFLSDTVTRFKKVAQANGINVSKNFVSGNEAITIPANAKVSILLDHEIHTIGYPILTVSQGKNTVIKTTYAEALFYKTSHEFSAHGGWKKGPRNDLEDQEIRGYYDIFKTDGGAQRSFQPQAMRTFRFVSLDITTADEPLVIEDYHNIYSVYPFEEKATFQSSDPSLNAIWDAAWLTLQNSSTDQFEDPYYEQLQYIGDTRIESLVSIFVSGDDRLMRKAIQQFDDSRMPNGLTQSRYPSYINQVIPTYSLLWIGMLHDYMSYRNDPEFIRNFLPGIKSVLGWFENKVDDTGMLANLAWWNFTDWSEGFQNGIPVGADDGHSANVSLQYALALQKAAEVFELLDETAQAQNYRKQAAAIIQATVQNCYDEDKKLIAERPEKDVFSQHTNVFAILADAVAPADQPALLAQLLSEKDLIQSSIYFKFYLTRAMQKAGAANLYTASLAPWKDMLDRGMTTFGETDVNPRSECHGWSASPCFDFIHTIAGIQSAAPGFQKVLIAPSFGDLTEVEASFPHPNGTLAVHFSKNKKGKVSGTITLPTGITGDFKWNNQFIKLKSGVNHL</sequence>
<name>A0ABY6D158_9BACT</name>
<gene>
    <name evidence="4" type="ORF">N7E81_02100</name>
</gene>
<dbReference type="InterPro" id="IPR013737">
    <property type="entry name" value="Bac_rhamnosid_N"/>
</dbReference>
<dbReference type="SUPFAM" id="SSF48208">
    <property type="entry name" value="Six-hairpin glycosidases"/>
    <property type="match status" value="1"/>
</dbReference>
<dbReference type="Gene3D" id="2.60.420.10">
    <property type="entry name" value="Maltose phosphorylase, domain 3"/>
    <property type="match status" value="1"/>
</dbReference>
<feature type="domain" description="Alpha-L-rhamnosidase six-hairpin glycosidase" evidence="2">
    <location>
        <begin position="402"/>
        <end position="723"/>
    </location>
</feature>
<evidence type="ECO:0000259" key="2">
    <source>
        <dbReference type="Pfam" id="PF17389"/>
    </source>
</evidence>
<evidence type="ECO:0000313" key="4">
    <source>
        <dbReference type="EMBL" id="UXX79897.1"/>
    </source>
</evidence>
<dbReference type="EMBL" id="CP106735">
    <property type="protein sequence ID" value="UXX79897.1"/>
    <property type="molecule type" value="Genomic_DNA"/>
</dbReference>
<reference evidence="4" key="1">
    <citation type="submission" date="2022-10" db="EMBL/GenBank/DDBJ databases">
        <title>Comparative genomics and taxonomic characterization of three novel marine species of genus Reichenbachiella exhibiting antioxidant and polysaccharide degradation activities.</title>
        <authorList>
            <person name="Muhammad N."/>
            <person name="Lee Y.-J."/>
            <person name="Ko J."/>
            <person name="Kim S.-G."/>
        </authorList>
    </citation>
    <scope>NUCLEOTIDE SEQUENCE</scope>
    <source>
        <strain evidence="4">Wsw4-B4</strain>
    </source>
</reference>
<protein>
    <submittedName>
        <fullName evidence="4">Alpha-L-rhamnosidase N-terminal domain-containing protein</fullName>
    </submittedName>
</protein>
<dbReference type="InterPro" id="IPR035396">
    <property type="entry name" value="Bac_rhamnosid6H"/>
</dbReference>
<dbReference type="Gene3D" id="1.50.10.10">
    <property type="match status" value="1"/>
</dbReference>
<dbReference type="InterPro" id="IPR008928">
    <property type="entry name" value="6-hairpin_glycosidase_sf"/>
</dbReference>